<dbReference type="InterPro" id="IPR018247">
    <property type="entry name" value="EF_Hand_1_Ca_BS"/>
</dbReference>
<dbReference type="Proteomes" id="UP001178507">
    <property type="component" value="Unassembled WGS sequence"/>
</dbReference>
<dbReference type="EMBL" id="CAUJNA010003513">
    <property type="protein sequence ID" value="CAJ1403861.1"/>
    <property type="molecule type" value="Genomic_DNA"/>
</dbReference>
<sequence>MKEHLQSTYMLADDATSFSAEELSLTGAVEYWGDVERLPTLAALLELDSDHSGKVEFSELEAFGKSQGLTSDAIQQEFRRLDLNGDGVIEAEELRRGLRGGSSGGQGSFDSPQAPPQPELAVRQTAPEASNGLLESEADLDASAQHSAGRAMAQLFETKAAEALKAMKQDSAEAERLEFAATNLRGRAEELQRALPRAVADAAKGATDGILQRALREATGGAGVPGVAVGKTV</sequence>
<evidence type="ECO:0000313" key="5">
    <source>
        <dbReference type="Proteomes" id="UP001178507"/>
    </source>
</evidence>
<keyword evidence="1" id="KW-0106">Calcium</keyword>
<dbReference type="CDD" id="cd00051">
    <property type="entry name" value="EFh"/>
    <property type="match status" value="1"/>
</dbReference>
<proteinExistence type="predicted"/>
<accession>A0AA36JF09</accession>
<feature type="region of interest" description="Disordered" evidence="2">
    <location>
        <begin position="99"/>
        <end position="125"/>
    </location>
</feature>
<protein>
    <recommendedName>
        <fullName evidence="3">EF-hand domain-containing protein</fullName>
    </recommendedName>
</protein>
<dbReference type="SMART" id="SM00054">
    <property type="entry name" value="EFh"/>
    <property type="match status" value="2"/>
</dbReference>
<dbReference type="AlphaFoldDB" id="A0AA36JF09"/>
<organism evidence="4 5">
    <name type="scientific">Effrenium voratum</name>
    <dbReference type="NCBI Taxonomy" id="2562239"/>
    <lineage>
        <taxon>Eukaryota</taxon>
        <taxon>Sar</taxon>
        <taxon>Alveolata</taxon>
        <taxon>Dinophyceae</taxon>
        <taxon>Suessiales</taxon>
        <taxon>Symbiodiniaceae</taxon>
        <taxon>Effrenium</taxon>
    </lineage>
</organism>
<evidence type="ECO:0000256" key="2">
    <source>
        <dbReference type="SAM" id="MobiDB-lite"/>
    </source>
</evidence>
<evidence type="ECO:0000313" key="4">
    <source>
        <dbReference type="EMBL" id="CAJ1403861.1"/>
    </source>
</evidence>
<dbReference type="InterPro" id="IPR011992">
    <property type="entry name" value="EF-hand-dom_pair"/>
</dbReference>
<evidence type="ECO:0000256" key="1">
    <source>
        <dbReference type="ARBA" id="ARBA00022837"/>
    </source>
</evidence>
<keyword evidence="5" id="KW-1185">Reference proteome</keyword>
<dbReference type="Gene3D" id="1.10.238.10">
    <property type="entry name" value="EF-hand"/>
    <property type="match status" value="1"/>
</dbReference>
<comment type="caution">
    <text evidence="4">The sequence shown here is derived from an EMBL/GenBank/DDBJ whole genome shotgun (WGS) entry which is preliminary data.</text>
</comment>
<feature type="domain" description="EF-hand" evidence="3">
    <location>
        <begin position="69"/>
        <end position="104"/>
    </location>
</feature>
<gene>
    <name evidence="4" type="ORF">EVOR1521_LOCUS26434</name>
</gene>
<reference evidence="4" key="1">
    <citation type="submission" date="2023-08" db="EMBL/GenBank/DDBJ databases">
        <authorList>
            <person name="Chen Y."/>
            <person name="Shah S."/>
            <person name="Dougan E. K."/>
            <person name="Thang M."/>
            <person name="Chan C."/>
        </authorList>
    </citation>
    <scope>NUCLEOTIDE SEQUENCE</scope>
</reference>
<dbReference type="GO" id="GO:0005509">
    <property type="term" value="F:calcium ion binding"/>
    <property type="evidence" value="ECO:0007669"/>
    <property type="project" value="InterPro"/>
</dbReference>
<evidence type="ECO:0000259" key="3">
    <source>
        <dbReference type="PROSITE" id="PS50222"/>
    </source>
</evidence>
<name>A0AA36JF09_9DINO</name>
<dbReference type="PROSITE" id="PS00018">
    <property type="entry name" value="EF_HAND_1"/>
    <property type="match status" value="1"/>
</dbReference>
<dbReference type="PROSITE" id="PS50222">
    <property type="entry name" value="EF_HAND_2"/>
    <property type="match status" value="1"/>
</dbReference>
<dbReference type="Pfam" id="PF13499">
    <property type="entry name" value="EF-hand_7"/>
    <property type="match status" value="1"/>
</dbReference>
<dbReference type="SUPFAM" id="SSF47473">
    <property type="entry name" value="EF-hand"/>
    <property type="match status" value="1"/>
</dbReference>
<dbReference type="InterPro" id="IPR002048">
    <property type="entry name" value="EF_hand_dom"/>
</dbReference>